<dbReference type="PANTHER" id="PTHR16441:SF0">
    <property type="entry name" value="COILED-COIL DOMAIN-CONTAINING PROTEIN 93"/>
    <property type="match status" value="1"/>
</dbReference>
<organism evidence="4 5">
    <name type="scientific">Engystomops pustulosus</name>
    <name type="common">Tungara frog</name>
    <name type="synonym">Physalaemus pustulosus</name>
    <dbReference type="NCBI Taxonomy" id="76066"/>
    <lineage>
        <taxon>Eukaryota</taxon>
        <taxon>Metazoa</taxon>
        <taxon>Chordata</taxon>
        <taxon>Craniata</taxon>
        <taxon>Vertebrata</taxon>
        <taxon>Euteleostomi</taxon>
        <taxon>Amphibia</taxon>
        <taxon>Batrachia</taxon>
        <taxon>Anura</taxon>
        <taxon>Neobatrachia</taxon>
        <taxon>Hyloidea</taxon>
        <taxon>Leptodactylidae</taxon>
        <taxon>Leiuperinae</taxon>
        <taxon>Engystomops</taxon>
    </lineage>
</organism>
<dbReference type="InterPro" id="IPR019159">
    <property type="entry name" value="CCDC93_CC"/>
</dbReference>
<protein>
    <recommendedName>
        <fullName evidence="1">Coiled-coil domain-containing protein 93</fullName>
    </recommendedName>
</protein>
<evidence type="ECO:0000313" key="4">
    <source>
        <dbReference type="EMBL" id="KAG8536111.1"/>
    </source>
</evidence>
<accession>A0AAV6YHE5</accession>
<feature type="compositionally biased region" description="Basic and acidic residues" evidence="2">
    <location>
        <begin position="118"/>
        <end position="133"/>
    </location>
</feature>
<dbReference type="PANTHER" id="PTHR16441">
    <property type="entry name" value="FIDIPIDINE"/>
    <property type="match status" value="1"/>
</dbReference>
<feature type="non-terminal residue" evidence="4">
    <location>
        <position position="1"/>
    </location>
</feature>
<reference evidence="4" key="1">
    <citation type="thesis" date="2020" institute="ProQuest LLC" country="789 East Eisenhower Parkway, Ann Arbor, MI, USA">
        <title>Comparative Genomics and Chromosome Evolution.</title>
        <authorList>
            <person name="Mudd A.B."/>
        </authorList>
    </citation>
    <scope>NUCLEOTIDE SEQUENCE</scope>
    <source>
        <strain evidence="4">237g6f4</strain>
        <tissue evidence="4">Blood</tissue>
    </source>
</reference>
<dbReference type="GO" id="GO:0006893">
    <property type="term" value="P:Golgi to plasma membrane transport"/>
    <property type="evidence" value="ECO:0007669"/>
    <property type="project" value="TreeGrafter"/>
</dbReference>
<feature type="domain" description="CCDC93 coiled-coil" evidence="3">
    <location>
        <begin position="14"/>
        <end position="153"/>
    </location>
</feature>
<feature type="region of interest" description="Disordered" evidence="2">
    <location>
        <begin position="118"/>
        <end position="158"/>
    </location>
</feature>
<dbReference type="EMBL" id="WNYA01050208">
    <property type="protein sequence ID" value="KAG8536111.1"/>
    <property type="molecule type" value="Genomic_DNA"/>
</dbReference>
<evidence type="ECO:0000256" key="1">
    <source>
        <dbReference type="ARBA" id="ARBA00016765"/>
    </source>
</evidence>
<proteinExistence type="predicted"/>
<feature type="region of interest" description="Disordered" evidence="2">
    <location>
        <begin position="74"/>
        <end position="97"/>
    </location>
</feature>
<name>A0AAV6YHE5_ENGPU</name>
<evidence type="ECO:0000259" key="3">
    <source>
        <dbReference type="Pfam" id="PF09762"/>
    </source>
</evidence>
<gene>
    <name evidence="4" type="ORF">GDO81_027106</name>
</gene>
<feature type="compositionally biased region" description="Basic and acidic residues" evidence="2">
    <location>
        <begin position="74"/>
        <end position="84"/>
    </location>
</feature>
<dbReference type="Pfam" id="PF09762">
    <property type="entry name" value="CCDC93_CC"/>
    <property type="match status" value="1"/>
</dbReference>
<feature type="compositionally biased region" description="Basic and acidic residues" evidence="2">
    <location>
        <begin position="147"/>
        <end position="158"/>
    </location>
</feature>
<sequence>GEEQKLSVSSGLVKSDLEEEELQAQEEIRIKSLMTGMAAMDTEQGRLTASTVGQIVGLQSHEIKQMVSEYAEKQSELSAEERAEQMGPAQQQRRKVTALNKQLTQKSKILEQLKVKSSELQAERDEAKRKLSEVTRYSDQLDEETSALDKLESTADPG</sequence>
<keyword evidence="5" id="KW-1185">Reference proteome</keyword>
<dbReference type="InterPro" id="IPR039116">
    <property type="entry name" value="CCDC93"/>
</dbReference>
<evidence type="ECO:0000313" key="5">
    <source>
        <dbReference type="Proteomes" id="UP000824782"/>
    </source>
</evidence>
<evidence type="ECO:0000256" key="2">
    <source>
        <dbReference type="SAM" id="MobiDB-lite"/>
    </source>
</evidence>
<dbReference type="AlphaFoldDB" id="A0AAV6YHE5"/>
<dbReference type="Proteomes" id="UP000824782">
    <property type="component" value="Unassembled WGS sequence"/>
</dbReference>
<comment type="caution">
    <text evidence="4">The sequence shown here is derived from an EMBL/GenBank/DDBJ whole genome shotgun (WGS) entry which is preliminary data.</text>
</comment>